<comment type="cofactor">
    <cofactor evidence="1">
        <name>Fe(3+)</name>
        <dbReference type="ChEBI" id="CHEBI:29034"/>
    </cofactor>
</comment>
<dbReference type="PANTHER" id="PTHR43595:SF2">
    <property type="entry name" value="SMALL RIBOSOMAL SUBUNIT PROTEIN MS42"/>
    <property type="match status" value="1"/>
</dbReference>
<reference evidence="11 12" key="1">
    <citation type="submission" date="2019-04" db="EMBL/GenBank/DDBJ databases">
        <title>Phreatobacter aquaticus sp. nov.</title>
        <authorList>
            <person name="Choi A."/>
        </authorList>
    </citation>
    <scope>NUCLEOTIDE SEQUENCE [LARGE SCALE GENOMIC DNA]</scope>
    <source>
        <strain evidence="11 12">KCTC 52518</strain>
    </source>
</reference>
<evidence type="ECO:0000256" key="5">
    <source>
        <dbReference type="ARBA" id="ARBA00024318"/>
    </source>
</evidence>
<dbReference type="Gene3D" id="3.55.40.20">
    <property type="entry name" value="Iron/manganese superoxide dismutase, C-terminal domain"/>
    <property type="match status" value="1"/>
</dbReference>
<dbReference type="GO" id="GO:0004784">
    <property type="term" value="F:superoxide dismutase activity"/>
    <property type="evidence" value="ECO:0007669"/>
    <property type="project" value="UniProtKB-EC"/>
</dbReference>
<feature type="domain" description="Manganese/iron superoxide dismutase N-terminal" evidence="9">
    <location>
        <begin position="36"/>
        <end position="122"/>
    </location>
</feature>
<gene>
    <name evidence="11" type="ORF">E8M01_29990</name>
</gene>
<dbReference type="KEGG" id="pstg:E8M01_29990"/>
<evidence type="ECO:0000313" key="11">
    <source>
        <dbReference type="EMBL" id="QCI68091.1"/>
    </source>
</evidence>
<sequence>MHRRHALKIFGAAALGAILPIPASHKVFAQAAAGPFALPPLGYGYDALEPNIDTMTMTIHHQRHHGAFIGNLNTFAGQYPALKPDAIETVLRDLAAAPDAIRTGIRNNLGGHWNHVHFWEIMTPGGAKEPGTELATAINGAFGDLGQFRQRFNAAAVGRFGSGWAWLVVDKDKKLAVVSTPNQDNPLMDGVKGVVLGVDVWEHAYYLKYQNRRPDYVTTWWNTVNWTKAGANFTKAMA</sequence>
<dbReference type="InterPro" id="IPR001189">
    <property type="entry name" value="Mn/Fe_SOD"/>
</dbReference>
<keyword evidence="3 7" id="KW-0479">Metal-binding</keyword>
<dbReference type="PROSITE" id="PS00088">
    <property type="entry name" value="SOD_MN"/>
    <property type="match status" value="1"/>
</dbReference>
<evidence type="ECO:0000259" key="10">
    <source>
        <dbReference type="Pfam" id="PF02777"/>
    </source>
</evidence>
<dbReference type="SUPFAM" id="SSF46609">
    <property type="entry name" value="Fe,Mn superoxide dismutase (SOD), N-terminal domain"/>
    <property type="match status" value="1"/>
</dbReference>
<name>A0A4D7B538_9HYPH</name>
<evidence type="ECO:0000256" key="2">
    <source>
        <dbReference type="ARBA" id="ARBA00008714"/>
    </source>
</evidence>
<comment type="catalytic activity">
    <reaction evidence="6">
        <text>2 superoxide + 2 H(+) = H2O2 + O2</text>
        <dbReference type="Rhea" id="RHEA:20696"/>
        <dbReference type="ChEBI" id="CHEBI:15378"/>
        <dbReference type="ChEBI" id="CHEBI:15379"/>
        <dbReference type="ChEBI" id="CHEBI:16240"/>
        <dbReference type="ChEBI" id="CHEBI:18421"/>
        <dbReference type="EC" id="1.15.1.1"/>
    </reaction>
    <physiologicalReaction direction="left-to-right" evidence="6">
        <dbReference type="Rhea" id="RHEA:20697"/>
    </physiologicalReaction>
</comment>
<dbReference type="PANTHER" id="PTHR43595">
    <property type="entry name" value="37S RIBOSOMAL PROTEIN S26, MITOCHONDRIAL"/>
    <property type="match status" value="1"/>
</dbReference>
<evidence type="ECO:0000259" key="9">
    <source>
        <dbReference type="Pfam" id="PF00081"/>
    </source>
</evidence>
<dbReference type="EMBL" id="CP039690">
    <property type="protein sequence ID" value="QCI68091.1"/>
    <property type="molecule type" value="Genomic_DNA"/>
</dbReference>
<comment type="function">
    <text evidence="5">Destroys superoxide anion radicals which are normally produced within the cells and which are toxic to biological systems. Catalyzes the dismutation of superoxide anion radicals into O2 and H2O2 by successive reduction and oxidation of the transition metal ion at the active site.</text>
</comment>
<feature type="binding site" evidence="7">
    <location>
        <position position="115"/>
    </location>
    <ligand>
        <name>Mn(2+)</name>
        <dbReference type="ChEBI" id="CHEBI:29035"/>
    </ligand>
</feature>
<protein>
    <recommendedName>
        <fullName evidence="8">Superoxide dismutase</fullName>
        <ecNumber evidence="8">1.15.1.1</ecNumber>
    </recommendedName>
</protein>
<feature type="domain" description="Manganese/iron superoxide dismutase C-terminal" evidence="10">
    <location>
        <begin position="132"/>
        <end position="230"/>
    </location>
</feature>
<accession>A0A4D7B538</accession>
<organism evidence="11 12">
    <name type="scientific">Phreatobacter stygius</name>
    <dbReference type="NCBI Taxonomy" id="1940610"/>
    <lineage>
        <taxon>Bacteria</taxon>
        <taxon>Pseudomonadati</taxon>
        <taxon>Pseudomonadota</taxon>
        <taxon>Alphaproteobacteria</taxon>
        <taxon>Hyphomicrobiales</taxon>
        <taxon>Phreatobacteraceae</taxon>
        <taxon>Phreatobacter</taxon>
    </lineage>
</organism>
<dbReference type="InterPro" id="IPR019833">
    <property type="entry name" value="Mn/Fe_SOD_BS"/>
</dbReference>
<dbReference type="Pfam" id="PF00081">
    <property type="entry name" value="Sod_Fe_N"/>
    <property type="match status" value="1"/>
</dbReference>
<dbReference type="InterPro" id="IPR019831">
    <property type="entry name" value="Mn/Fe_SOD_N"/>
</dbReference>
<keyword evidence="12" id="KW-1185">Reference proteome</keyword>
<dbReference type="InterPro" id="IPR019832">
    <property type="entry name" value="Mn/Fe_SOD_C"/>
</dbReference>
<comment type="similarity">
    <text evidence="2 8">Belongs to the iron/manganese superoxide dismutase family.</text>
</comment>
<dbReference type="OrthoDB" id="9803125at2"/>
<evidence type="ECO:0000313" key="12">
    <source>
        <dbReference type="Proteomes" id="UP000298781"/>
    </source>
</evidence>
<evidence type="ECO:0000256" key="8">
    <source>
        <dbReference type="RuleBase" id="RU000414"/>
    </source>
</evidence>
<dbReference type="Pfam" id="PF02777">
    <property type="entry name" value="Sod_Fe_C"/>
    <property type="match status" value="1"/>
</dbReference>
<feature type="binding site" evidence="7">
    <location>
        <position position="199"/>
    </location>
    <ligand>
        <name>Mn(2+)</name>
        <dbReference type="ChEBI" id="CHEBI:29035"/>
    </ligand>
</feature>
<dbReference type="Proteomes" id="UP000298781">
    <property type="component" value="Chromosome"/>
</dbReference>
<dbReference type="SUPFAM" id="SSF54719">
    <property type="entry name" value="Fe,Mn superoxide dismutase (SOD), C-terminal domain"/>
    <property type="match status" value="1"/>
</dbReference>
<dbReference type="InterPro" id="IPR036314">
    <property type="entry name" value="SOD_C_sf"/>
</dbReference>
<dbReference type="GO" id="GO:0005737">
    <property type="term" value="C:cytoplasm"/>
    <property type="evidence" value="ECO:0007669"/>
    <property type="project" value="TreeGrafter"/>
</dbReference>
<dbReference type="Gene3D" id="1.10.287.990">
    <property type="entry name" value="Fe,Mn superoxide dismutase (SOD) domain"/>
    <property type="match status" value="1"/>
</dbReference>
<dbReference type="PRINTS" id="PR01703">
    <property type="entry name" value="MNSODISMTASE"/>
</dbReference>
<dbReference type="FunFam" id="3.55.40.20:FF:000001">
    <property type="entry name" value="Superoxide dismutase"/>
    <property type="match status" value="1"/>
</dbReference>
<evidence type="ECO:0000256" key="1">
    <source>
        <dbReference type="ARBA" id="ARBA00001965"/>
    </source>
</evidence>
<dbReference type="InterPro" id="IPR036324">
    <property type="entry name" value="Mn/Fe_SOD_N_sf"/>
</dbReference>
<evidence type="ECO:0000256" key="7">
    <source>
        <dbReference type="PIRSR" id="PIRSR000349-1"/>
    </source>
</evidence>
<evidence type="ECO:0000256" key="6">
    <source>
        <dbReference type="ARBA" id="ARBA00047393"/>
    </source>
</evidence>
<feature type="binding site" evidence="7">
    <location>
        <position position="203"/>
    </location>
    <ligand>
        <name>Mn(2+)</name>
        <dbReference type="ChEBI" id="CHEBI:29035"/>
    </ligand>
</feature>
<dbReference type="EC" id="1.15.1.1" evidence="8"/>
<feature type="binding site" evidence="7">
    <location>
        <position position="60"/>
    </location>
    <ligand>
        <name>Mn(2+)</name>
        <dbReference type="ChEBI" id="CHEBI:29035"/>
    </ligand>
</feature>
<proteinExistence type="inferred from homology"/>
<evidence type="ECO:0000256" key="3">
    <source>
        <dbReference type="ARBA" id="ARBA00022723"/>
    </source>
</evidence>
<comment type="function">
    <text evidence="8">Destroys radicals which are normally produced within the cells and which are toxic to biological systems.</text>
</comment>
<keyword evidence="4 8" id="KW-0560">Oxidoreductase</keyword>
<dbReference type="AlphaFoldDB" id="A0A4D7B538"/>
<dbReference type="PIRSF" id="PIRSF000349">
    <property type="entry name" value="SODismutase"/>
    <property type="match status" value="1"/>
</dbReference>
<dbReference type="RefSeq" id="WP_136963511.1">
    <property type="nucleotide sequence ID" value="NZ_CP039690.1"/>
</dbReference>
<dbReference type="GO" id="GO:0046914">
    <property type="term" value="F:transition metal ion binding"/>
    <property type="evidence" value="ECO:0007669"/>
    <property type="project" value="UniProtKB-ARBA"/>
</dbReference>
<evidence type="ECO:0000256" key="4">
    <source>
        <dbReference type="ARBA" id="ARBA00023002"/>
    </source>
</evidence>